<dbReference type="Gene3D" id="3.40.30.10">
    <property type="entry name" value="Glutaredoxin"/>
    <property type="match status" value="1"/>
</dbReference>
<dbReference type="InterPro" id="IPR036249">
    <property type="entry name" value="Thioredoxin-like_sf"/>
</dbReference>
<protein>
    <recommendedName>
        <fullName evidence="1">Thioredoxin domain-containing protein</fullName>
    </recommendedName>
</protein>
<dbReference type="PROSITE" id="PS51352">
    <property type="entry name" value="THIOREDOXIN_2"/>
    <property type="match status" value="1"/>
</dbReference>
<evidence type="ECO:0000259" key="1">
    <source>
        <dbReference type="PROSITE" id="PS51352"/>
    </source>
</evidence>
<name>A0A1F5G492_9BACT</name>
<comment type="caution">
    <text evidence="2">The sequence shown here is derived from an EMBL/GenBank/DDBJ whole genome shotgun (WGS) entry which is preliminary data.</text>
</comment>
<reference evidence="2 3" key="1">
    <citation type="journal article" date="2016" name="Nat. Commun.">
        <title>Thousands of microbial genomes shed light on interconnected biogeochemical processes in an aquifer system.</title>
        <authorList>
            <person name="Anantharaman K."/>
            <person name="Brown C.T."/>
            <person name="Hug L.A."/>
            <person name="Sharon I."/>
            <person name="Castelle C.J."/>
            <person name="Probst A.J."/>
            <person name="Thomas B.C."/>
            <person name="Singh A."/>
            <person name="Wilkins M.J."/>
            <person name="Karaoz U."/>
            <person name="Brodie E.L."/>
            <person name="Williams K.H."/>
            <person name="Hubbard S.S."/>
            <person name="Banfield J.F."/>
        </authorList>
    </citation>
    <scope>NUCLEOTIDE SEQUENCE [LARGE SCALE GENOMIC DNA]</scope>
</reference>
<dbReference type="Proteomes" id="UP000179102">
    <property type="component" value="Unassembled WGS sequence"/>
</dbReference>
<proteinExistence type="predicted"/>
<dbReference type="InterPro" id="IPR013766">
    <property type="entry name" value="Thioredoxin_domain"/>
</dbReference>
<dbReference type="STRING" id="1797711.A2870_04775"/>
<sequence>MNKGIIVAGFAVLVLAGGGLFIASQNQQAEQVKEGEAVMEKTDDKMLKSNSSRYVEYSKAVLDQSKDKRRVLYFYATWCPECKIANEDFTANPDKIPEDVVVIRTNYNDPNTDAEEKNLAKKYGITYQHTFVQIDSQGKEVTKWNGGGTDELVKNIK</sequence>
<organism evidence="2 3">
    <name type="scientific">Candidatus Curtissbacteria bacterium RIFCSPHIGHO2_01_FULL_41_11</name>
    <dbReference type="NCBI Taxonomy" id="1797711"/>
    <lineage>
        <taxon>Bacteria</taxon>
        <taxon>Candidatus Curtissiibacteriota</taxon>
    </lineage>
</organism>
<accession>A0A1F5G492</accession>
<gene>
    <name evidence="2" type="ORF">A2870_04775</name>
</gene>
<feature type="domain" description="Thioredoxin" evidence="1">
    <location>
        <begin position="23"/>
        <end position="157"/>
    </location>
</feature>
<dbReference type="EMBL" id="MFAZ01000035">
    <property type="protein sequence ID" value="OGD86681.1"/>
    <property type="molecule type" value="Genomic_DNA"/>
</dbReference>
<dbReference type="SUPFAM" id="SSF52833">
    <property type="entry name" value="Thioredoxin-like"/>
    <property type="match status" value="1"/>
</dbReference>
<evidence type="ECO:0000313" key="2">
    <source>
        <dbReference type="EMBL" id="OGD86681.1"/>
    </source>
</evidence>
<dbReference type="Pfam" id="PF00085">
    <property type="entry name" value="Thioredoxin"/>
    <property type="match status" value="1"/>
</dbReference>
<evidence type="ECO:0000313" key="3">
    <source>
        <dbReference type="Proteomes" id="UP000179102"/>
    </source>
</evidence>
<dbReference type="AlphaFoldDB" id="A0A1F5G492"/>